<evidence type="ECO:0000313" key="2">
    <source>
        <dbReference type="Proteomes" id="UP000281393"/>
    </source>
</evidence>
<dbReference type="Proteomes" id="UP000281393">
    <property type="component" value="Chromosome"/>
</dbReference>
<accession>A0A447JCF5</accession>
<sequence>MKDTMEESLLCLEAALGEMDEATRTLALNTIRRRLHALSPFLSEPVDCVLWLPTGKRCGQTIITRT</sequence>
<organism evidence="1 2">
    <name type="scientific">Salmonella enterica subsp. enterica serovar Daytona</name>
    <dbReference type="NCBI Taxonomy" id="1962639"/>
    <lineage>
        <taxon>Bacteria</taxon>
        <taxon>Pseudomonadati</taxon>
        <taxon>Pseudomonadota</taxon>
        <taxon>Gammaproteobacteria</taxon>
        <taxon>Enterobacterales</taxon>
        <taxon>Enterobacteriaceae</taxon>
        <taxon>Salmonella</taxon>
    </lineage>
</organism>
<proteinExistence type="predicted"/>
<gene>
    <name evidence="1" type="ORF">NCTC7102_00990</name>
</gene>
<protein>
    <submittedName>
        <fullName evidence="1">Co-activator of prophage gene expression IbrB</fullName>
    </submittedName>
</protein>
<dbReference type="EMBL" id="LR133909">
    <property type="protein sequence ID" value="VDY38259.1"/>
    <property type="molecule type" value="Genomic_DNA"/>
</dbReference>
<evidence type="ECO:0000313" key="1">
    <source>
        <dbReference type="EMBL" id="VDY38259.1"/>
    </source>
</evidence>
<name>A0A447JCF5_SALET</name>
<reference evidence="1 2" key="1">
    <citation type="submission" date="2018-12" db="EMBL/GenBank/DDBJ databases">
        <authorList>
            <consortium name="Pathogen Informatics"/>
        </authorList>
    </citation>
    <scope>NUCLEOTIDE SEQUENCE [LARGE SCALE GENOMIC DNA]</scope>
    <source>
        <strain evidence="1 2">NCTC7102</strain>
    </source>
</reference>
<dbReference type="AlphaFoldDB" id="A0A447JCF5"/>